<organism evidence="1">
    <name type="scientific">Paenibacillus polymyxa</name>
    <name type="common">Bacillus polymyxa</name>
    <dbReference type="NCBI Taxonomy" id="1406"/>
    <lineage>
        <taxon>Bacteria</taxon>
        <taxon>Bacillati</taxon>
        <taxon>Bacillota</taxon>
        <taxon>Bacilli</taxon>
        <taxon>Bacillales</taxon>
        <taxon>Paenibacillaceae</taxon>
        <taxon>Paenibacillus</taxon>
    </lineage>
</organism>
<evidence type="ECO:0000313" key="1">
    <source>
        <dbReference type="EMBL" id="UZP76469.1"/>
    </source>
</evidence>
<gene>
    <name evidence="1" type="ORF">MF626_05620</name>
</gene>
<reference evidence="1" key="1">
    <citation type="submission" date="2022-11" db="EMBL/GenBank/DDBJ databases">
        <authorList>
            <person name="Vasilchenko N.G."/>
            <person name="Prazdnova E.V."/>
            <person name="Gorovtsov A.V."/>
            <person name="Chistyakov V.A."/>
            <person name="Pak M.L."/>
        </authorList>
    </citation>
    <scope>NUCLEOTIDE SEQUENCE</scope>
    <source>
        <strain evidence="1">R 4.5</strain>
    </source>
</reference>
<name>A0AAE9PX26_PAEPO</name>
<dbReference type="AlphaFoldDB" id="A0AAE9PX26"/>
<accession>A0AAE9PX26</accession>
<protein>
    <submittedName>
        <fullName evidence="1">Uncharacterized protein</fullName>
    </submittedName>
</protein>
<dbReference type="EMBL" id="CP097770">
    <property type="protein sequence ID" value="UZP76469.1"/>
    <property type="molecule type" value="Genomic_DNA"/>
</dbReference>
<sequence>MCRSAQYQATFDATVDQEHDAQKVVTRYLTAIHEKHLSDAVEMVKDSR</sequence>
<proteinExistence type="predicted"/>